<feature type="region of interest" description="Disordered" evidence="7">
    <location>
        <begin position="745"/>
        <end position="776"/>
    </location>
</feature>
<comment type="subcellular location">
    <subcellularLocation>
        <location evidence="1">Nucleus</location>
    </subcellularLocation>
</comment>
<feature type="compositionally biased region" description="Acidic residues" evidence="7">
    <location>
        <begin position="50"/>
        <end position="63"/>
    </location>
</feature>
<dbReference type="InterPro" id="IPR005100">
    <property type="entry name" value="NGN-domain"/>
</dbReference>
<evidence type="ECO:0000256" key="3">
    <source>
        <dbReference type="ARBA" id="ARBA00020181"/>
    </source>
</evidence>
<feature type="compositionally biased region" description="Basic residues" evidence="7">
    <location>
        <begin position="35"/>
        <end position="44"/>
    </location>
</feature>
<dbReference type="CDD" id="cd06083">
    <property type="entry name" value="KOW_Spt5_3"/>
    <property type="match status" value="1"/>
</dbReference>
<dbReference type="InterPro" id="IPR005824">
    <property type="entry name" value="KOW"/>
</dbReference>
<dbReference type="GO" id="GO:0032784">
    <property type="term" value="P:regulation of DNA-templated transcription elongation"/>
    <property type="evidence" value="ECO:0007669"/>
    <property type="project" value="InterPro"/>
</dbReference>
<dbReference type="GO" id="GO:0032044">
    <property type="term" value="C:DSIF complex"/>
    <property type="evidence" value="ECO:0007669"/>
    <property type="project" value="TreeGrafter"/>
</dbReference>
<dbReference type="Pfam" id="PF23284">
    <property type="entry name" value="KOW2_Spt5"/>
    <property type="match status" value="1"/>
</dbReference>
<dbReference type="InterPro" id="IPR039385">
    <property type="entry name" value="NGN_Euk"/>
</dbReference>
<dbReference type="PANTHER" id="PTHR11125">
    <property type="entry name" value="SUPPRESSOR OF TY 5"/>
    <property type="match status" value="1"/>
</dbReference>
<gene>
    <name evidence="10" type="ORF">WJX84_008382</name>
</gene>
<keyword evidence="6" id="KW-0539">Nucleus</keyword>
<keyword evidence="11" id="KW-1185">Reference proteome</keyword>
<evidence type="ECO:0000313" key="11">
    <source>
        <dbReference type="Proteomes" id="UP001485043"/>
    </source>
</evidence>
<dbReference type="Gene3D" id="2.30.30.30">
    <property type="match status" value="2"/>
</dbReference>
<evidence type="ECO:0000256" key="1">
    <source>
        <dbReference type="ARBA" id="ARBA00004123"/>
    </source>
</evidence>
<dbReference type="Pfam" id="PF00467">
    <property type="entry name" value="KOW"/>
    <property type="match status" value="1"/>
</dbReference>
<dbReference type="Pfam" id="PF23037">
    <property type="entry name" value="KOWx_SPT5"/>
    <property type="match status" value="1"/>
</dbReference>
<dbReference type="InterPro" id="IPR039659">
    <property type="entry name" value="SPT5"/>
</dbReference>
<keyword evidence="5" id="KW-0804">Transcription</keyword>
<dbReference type="GO" id="GO:0006357">
    <property type="term" value="P:regulation of transcription by RNA polymerase II"/>
    <property type="evidence" value="ECO:0007669"/>
    <property type="project" value="InterPro"/>
</dbReference>
<feature type="domain" description="NusG-like N-terminal" evidence="8">
    <location>
        <begin position="172"/>
        <end position="262"/>
    </location>
</feature>
<dbReference type="InterPro" id="IPR041977">
    <property type="entry name" value="KOW_Spt5_4"/>
</dbReference>
<dbReference type="InterPro" id="IPR006645">
    <property type="entry name" value="NGN-like_dom"/>
</dbReference>
<organism evidence="10 11">
    <name type="scientific">Apatococcus fuscideae</name>
    <dbReference type="NCBI Taxonomy" id="2026836"/>
    <lineage>
        <taxon>Eukaryota</taxon>
        <taxon>Viridiplantae</taxon>
        <taxon>Chlorophyta</taxon>
        <taxon>core chlorophytes</taxon>
        <taxon>Trebouxiophyceae</taxon>
        <taxon>Chlorellales</taxon>
        <taxon>Chlorellaceae</taxon>
        <taxon>Apatococcus</taxon>
    </lineage>
</organism>
<dbReference type="Pfam" id="PF23291">
    <property type="entry name" value="KOW4_SPT5"/>
    <property type="match status" value="1"/>
</dbReference>
<dbReference type="FunFam" id="3.30.70.940:FF:000005">
    <property type="entry name" value="Transcription elongation factor SPT5"/>
    <property type="match status" value="1"/>
</dbReference>
<dbReference type="InterPro" id="IPR041976">
    <property type="entry name" value="KOW_Spt5_3"/>
</dbReference>
<comment type="similarity">
    <text evidence="2">Belongs to the SPT5 family.</text>
</comment>
<dbReference type="InterPro" id="IPR022581">
    <property type="entry name" value="Spt5_N"/>
</dbReference>
<dbReference type="PANTHER" id="PTHR11125:SF7">
    <property type="entry name" value="TRANSCRIPTION ELONGATION FACTOR SPT5"/>
    <property type="match status" value="1"/>
</dbReference>
<evidence type="ECO:0000256" key="7">
    <source>
        <dbReference type="SAM" id="MobiDB-lite"/>
    </source>
</evidence>
<dbReference type="Pfam" id="PF11942">
    <property type="entry name" value="Spt5_N"/>
    <property type="match status" value="1"/>
</dbReference>
<feature type="compositionally biased region" description="Acidic residues" evidence="7">
    <location>
        <begin position="10"/>
        <end position="31"/>
    </location>
</feature>
<dbReference type="InterPro" id="IPR036735">
    <property type="entry name" value="NGN_dom_sf"/>
</dbReference>
<feature type="region of interest" description="Disordered" evidence="7">
    <location>
        <begin position="318"/>
        <end position="349"/>
    </location>
</feature>
<dbReference type="Proteomes" id="UP001485043">
    <property type="component" value="Unassembled WGS sequence"/>
</dbReference>
<dbReference type="InterPro" id="IPR008991">
    <property type="entry name" value="Translation_prot_SH3-like_sf"/>
</dbReference>
<dbReference type="Pfam" id="PF03439">
    <property type="entry name" value="Spt5-NGN"/>
    <property type="match status" value="1"/>
</dbReference>
<evidence type="ECO:0000256" key="5">
    <source>
        <dbReference type="ARBA" id="ARBA00023163"/>
    </source>
</evidence>
<comment type="caution">
    <text evidence="10">The sequence shown here is derived from an EMBL/GenBank/DDBJ whole genome shotgun (WGS) entry which is preliminary data.</text>
</comment>
<dbReference type="EMBL" id="JALJOV010000923">
    <property type="protein sequence ID" value="KAK9858442.1"/>
    <property type="molecule type" value="Genomic_DNA"/>
</dbReference>
<dbReference type="InterPro" id="IPR041973">
    <property type="entry name" value="KOW_Spt5_1"/>
</dbReference>
<dbReference type="AlphaFoldDB" id="A0AAW1SUW1"/>
<evidence type="ECO:0000256" key="4">
    <source>
        <dbReference type="ARBA" id="ARBA00021370"/>
    </source>
</evidence>
<feature type="domain" description="KOW" evidence="9">
    <location>
        <begin position="268"/>
        <end position="295"/>
    </location>
</feature>
<protein>
    <recommendedName>
        <fullName evidence="3">Transcription elongation factor SPT5</fullName>
    </recommendedName>
    <alternativeName>
        <fullName evidence="4">Transcription elongation factor spt5</fullName>
    </alternativeName>
</protein>
<proteinExistence type="inferred from homology"/>
<dbReference type="InterPro" id="IPR057936">
    <property type="entry name" value="KOWx_Spt5"/>
</dbReference>
<dbReference type="CDD" id="cd09888">
    <property type="entry name" value="NGN_Euk"/>
    <property type="match status" value="1"/>
</dbReference>
<dbReference type="Gene3D" id="3.30.70.940">
    <property type="entry name" value="NusG, N-terminal domain"/>
    <property type="match status" value="1"/>
</dbReference>
<evidence type="ECO:0000256" key="6">
    <source>
        <dbReference type="ARBA" id="ARBA00023242"/>
    </source>
</evidence>
<sequence length="776" mass="84208">MPKQLRPREEEEVEVDEEEEDDEEQDDEEEAAAGPKKKGKKRQRSAFIDDAAEEDSDEDEDEANVGRRRKRSNFVDVEAAEDEAEDEDEDEDEEADGLIVDDGEQPSAAELNAARQASRQHMATHNDMTFEDIDRFVKERFGGHDDRADMDEDGEEAGGAVNQQALLPTSRDPRLWLVECKSGTEREVVVSLLQKAHNLASTANPLQIRSVYMVDHLRGYVYIEAVKESHVTDAIKGLRIIRVSKGAKLVPEKEMVDAITISHTAKSTLEQGGWVRVRAGTYKEDLGQLFSVDHSVQRAVVRVVPRVDFAEISKRQKEGGRAAPFGRQATGNNRPLPRPFKSEEANSHGVMVEKKRDPFDAELSFFIGGRRFRDGYELRDVSFKGLRAEESLPPLEEIQQFNQVGQSSAEEGDAAEQLSQSISAVGGAGTMIPVAKFAKGDKVIVTEGDLKNMVGTITVVRDGGKNVDVLPEIEGLEAVPMSASAVEKWFASGDHVRVMSGLSEGKTGMVVRVEDHLCILLVDHSREELRVFSRNLQEVSDIATAVGEETHAFTGYEMHELVQLTAGDVVGVIVDIGKDTCRVLTNQATSGMPDIRICRPADIKQKLVVRRMEAPDKFGNQVNVGDLVDVKENSHLTGKSGTVMYIWRGMLFLQSKDFTGPGGFACLSSNVVYVRGGRNRGHAMSQAPSLAGMRSPGPNATPSRGYGGLGVNGFSSMPQSPNMGGPAPVLAGGYGGGSGAYGGGRGGYGAGRGGGAPGGRRLTAGQRVDISKGPYK</sequence>
<dbReference type="SMART" id="SM00739">
    <property type="entry name" value="KOW"/>
    <property type="match status" value="3"/>
</dbReference>
<dbReference type="SMART" id="SM00738">
    <property type="entry name" value="NGN"/>
    <property type="match status" value="1"/>
</dbReference>
<dbReference type="InterPro" id="IPR041975">
    <property type="entry name" value="KOW_Spt5_2"/>
</dbReference>
<feature type="region of interest" description="Disordered" evidence="7">
    <location>
        <begin position="1"/>
        <end position="95"/>
    </location>
</feature>
<feature type="compositionally biased region" description="Basic and acidic residues" evidence="7">
    <location>
        <begin position="340"/>
        <end position="349"/>
    </location>
</feature>
<feature type="domain" description="KOW" evidence="9">
    <location>
        <begin position="489"/>
        <end position="516"/>
    </location>
</feature>
<dbReference type="SUPFAM" id="SSF50104">
    <property type="entry name" value="Translation proteins SH3-like domain"/>
    <property type="match status" value="1"/>
</dbReference>
<feature type="compositionally biased region" description="Acidic residues" evidence="7">
    <location>
        <begin position="78"/>
        <end position="95"/>
    </location>
</feature>
<evidence type="ECO:0000313" key="10">
    <source>
        <dbReference type="EMBL" id="KAK9858442.1"/>
    </source>
</evidence>
<reference evidence="10 11" key="1">
    <citation type="journal article" date="2024" name="Nat. Commun.">
        <title>Phylogenomics reveals the evolutionary origins of lichenization in chlorophyte algae.</title>
        <authorList>
            <person name="Puginier C."/>
            <person name="Libourel C."/>
            <person name="Otte J."/>
            <person name="Skaloud P."/>
            <person name="Haon M."/>
            <person name="Grisel S."/>
            <person name="Petersen M."/>
            <person name="Berrin J.G."/>
            <person name="Delaux P.M."/>
            <person name="Dal Grande F."/>
            <person name="Keller J."/>
        </authorList>
    </citation>
    <scope>NUCLEOTIDE SEQUENCE [LARGE SCALE GENOMIC DNA]</scope>
    <source>
        <strain evidence="10 11">SAG 2523</strain>
    </source>
</reference>
<feature type="compositionally biased region" description="Gly residues" evidence="7">
    <location>
        <begin position="745"/>
        <end position="758"/>
    </location>
</feature>
<accession>A0AAW1SUW1</accession>
<dbReference type="GO" id="GO:0006368">
    <property type="term" value="P:transcription elongation by RNA polymerase II"/>
    <property type="evidence" value="ECO:0007669"/>
    <property type="project" value="TreeGrafter"/>
</dbReference>
<feature type="domain" description="KOW" evidence="9">
    <location>
        <begin position="436"/>
        <end position="463"/>
    </location>
</feature>
<dbReference type="Pfam" id="PF23042">
    <property type="entry name" value="KOW1_SPT5"/>
    <property type="match status" value="1"/>
</dbReference>
<feature type="region of interest" description="Disordered" evidence="7">
    <location>
        <begin position="143"/>
        <end position="165"/>
    </location>
</feature>
<dbReference type="GO" id="GO:0003729">
    <property type="term" value="F:mRNA binding"/>
    <property type="evidence" value="ECO:0007669"/>
    <property type="project" value="TreeGrafter"/>
</dbReference>
<evidence type="ECO:0000259" key="8">
    <source>
        <dbReference type="SMART" id="SM00738"/>
    </source>
</evidence>
<name>A0AAW1SUW1_9CHLO</name>
<evidence type="ECO:0000259" key="9">
    <source>
        <dbReference type="SMART" id="SM00739"/>
    </source>
</evidence>
<dbReference type="InterPro" id="IPR014722">
    <property type="entry name" value="Rib_uL2_dom2"/>
</dbReference>
<evidence type="ECO:0000256" key="2">
    <source>
        <dbReference type="ARBA" id="ARBA00006956"/>
    </source>
</evidence>